<evidence type="ECO:0000313" key="2">
    <source>
        <dbReference type="Proteomes" id="UP000196531"/>
    </source>
</evidence>
<dbReference type="EMBL" id="MAAO01000010">
    <property type="protein sequence ID" value="OUR94870.1"/>
    <property type="molecule type" value="Genomic_DNA"/>
</dbReference>
<reference evidence="2" key="1">
    <citation type="journal article" date="2017" name="Proc. Natl. Acad. Sci. U.S.A.">
        <title>Simulation of Deepwater Horizon oil plume reveals substrate specialization within a complex community of hydrocarbon-degraders.</title>
        <authorList>
            <person name="Hu P."/>
            <person name="Dubinsky E.A."/>
            <person name="Probst A.J."/>
            <person name="Wang J."/>
            <person name="Sieber C.M.K."/>
            <person name="Tom L.M."/>
            <person name="Gardinali P."/>
            <person name="Banfield J.F."/>
            <person name="Atlas R.M."/>
            <person name="Andersen G.L."/>
        </authorList>
    </citation>
    <scope>NUCLEOTIDE SEQUENCE [LARGE SCALE GENOMIC DNA]</scope>
</reference>
<proteinExistence type="predicted"/>
<comment type="caution">
    <text evidence="1">The sequence shown here is derived from an EMBL/GenBank/DDBJ whole genome shotgun (WGS) entry which is preliminary data.</text>
</comment>
<sequence>MEGRFRVEGIYDNRTLQRLQDLNLKDLSFDFRPRSFNFLQQHTFMELVENISTEDRLYLHFENEADFVVEKILTDLLISRSRDKVLLEFSDDQSVEYYEKFKSPFYWHYNSQSKNANLIAKSKYLKGMIIPFSELLKSFENNTLHNFTNNFHAQFFNVMEINKCELVLRMDWDSNLFSSIVEYFDFSLISIPINNKVEVCYRNVDLTKVQQHVSHLKALNL</sequence>
<dbReference type="AlphaFoldDB" id="A0A1Y5F409"/>
<name>A0A1Y5F409_9BACT</name>
<organism evidence="1 2">
    <name type="scientific">Halobacteriovorax marinus</name>
    <dbReference type="NCBI Taxonomy" id="97084"/>
    <lineage>
        <taxon>Bacteria</taxon>
        <taxon>Pseudomonadati</taxon>
        <taxon>Bdellovibrionota</taxon>
        <taxon>Bacteriovoracia</taxon>
        <taxon>Bacteriovoracales</taxon>
        <taxon>Halobacteriovoraceae</taxon>
        <taxon>Halobacteriovorax</taxon>
    </lineage>
</organism>
<evidence type="ECO:0000313" key="1">
    <source>
        <dbReference type="EMBL" id="OUR94870.1"/>
    </source>
</evidence>
<accession>A0A1Y5F409</accession>
<dbReference type="Proteomes" id="UP000196531">
    <property type="component" value="Unassembled WGS sequence"/>
</dbReference>
<protein>
    <submittedName>
        <fullName evidence="1">Uncharacterized protein</fullName>
    </submittedName>
</protein>
<gene>
    <name evidence="1" type="ORF">A9Q84_17330</name>
</gene>